<organism evidence="1 2">
    <name type="scientific">Streptomyces viridosporus (strain ATCC 14672 / DSM 40746 / JCM 4963 / KCTC 9882 / NRRL B-12104 / FH 1290)</name>
    <name type="common">Streptomyces ghanaensis</name>
    <dbReference type="NCBI Taxonomy" id="566461"/>
    <lineage>
        <taxon>Bacteria</taxon>
        <taxon>Bacillati</taxon>
        <taxon>Actinomycetota</taxon>
        <taxon>Actinomycetes</taxon>
        <taxon>Kitasatosporales</taxon>
        <taxon>Streptomycetaceae</taxon>
        <taxon>Streptomyces</taxon>
    </lineage>
</organism>
<evidence type="ECO:0000313" key="2">
    <source>
        <dbReference type="Proteomes" id="UP000003824"/>
    </source>
</evidence>
<sequence length="72" mass="8083">MTCPRTPALRHGLQSASVTRWHHQPHSLADLQPNFPSGCPQVSPLHQQGREGRVSRLLSHTLARLREDLLTT</sequence>
<dbReference type="Proteomes" id="UP000003824">
    <property type="component" value="Unassembled WGS sequence"/>
</dbReference>
<accession>D5ZNW0</accession>
<dbReference type="AlphaFoldDB" id="D5ZNW0"/>
<dbReference type="EMBL" id="DS999641">
    <property type="protein sequence ID" value="EFE72241.2"/>
    <property type="molecule type" value="Genomic_DNA"/>
</dbReference>
<protein>
    <submittedName>
        <fullName evidence="1">Predicted protein</fullName>
    </submittedName>
</protein>
<gene>
    <name evidence="1" type="ORF">SSFG_07476</name>
</gene>
<reference evidence="2" key="1">
    <citation type="submission" date="2008-12" db="EMBL/GenBank/DDBJ databases">
        <title>Annotation of Streptomyces ghanaensis ATCC 14672.</title>
        <authorList>
            <consortium name="The Broad Institute Genome Sequencing Platform"/>
            <consortium name="Broad Institute Microbial Sequencing Center"/>
            <person name="Fischbach M."/>
            <person name="Ward D."/>
            <person name="Young S."/>
            <person name="Kodira C.D."/>
            <person name="Zeng Q."/>
            <person name="Koehrsen M."/>
            <person name="Godfrey P."/>
            <person name="Alvarado L."/>
            <person name="Berlin A.M."/>
            <person name="Borenstein D."/>
            <person name="Chen Z."/>
            <person name="Engels R."/>
            <person name="Freedman E."/>
            <person name="Gellesch M."/>
            <person name="Goldberg J."/>
            <person name="Griggs A."/>
            <person name="Gujja S."/>
            <person name="Heiman D.I."/>
            <person name="Hepburn T.A."/>
            <person name="Howarth C."/>
            <person name="Jen D."/>
            <person name="Larson L."/>
            <person name="Lewis B."/>
            <person name="Mehta T."/>
            <person name="Park D."/>
            <person name="Pearson M."/>
            <person name="Roberts A."/>
            <person name="Saif S."/>
            <person name="Shea T.D."/>
            <person name="Shenoy N."/>
            <person name="Sisk P."/>
            <person name="Stolte C."/>
            <person name="Sykes S.N."/>
            <person name="Walk T."/>
            <person name="White J."/>
            <person name="Yandava C."/>
            <person name="Straight P."/>
            <person name="Clardy J."/>
            <person name="Hung D."/>
            <person name="Kolter R."/>
            <person name="Mekalanos J."/>
            <person name="Walker S."/>
            <person name="Walsh C.T."/>
            <person name="Wieland B.L.C."/>
            <person name="Ilzarbe M."/>
            <person name="Galagan J."/>
            <person name="Nusbaum C."/>
            <person name="Birren B."/>
        </authorList>
    </citation>
    <scope>NUCLEOTIDE SEQUENCE [LARGE SCALE GENOMIC DNA]</scope>
    <source>
        <strain evidence="2">ATCC 14672 / DSM 40746 / JCM 4963 / KCTC 9882 / NRRL B-12104 / FH 1290</strain>
    </source>
</reference>
<evidence type="ECO:0000313" key="1">
    <source>
        <dbReference type="EMBL" id="EFE72241.2"/>
    </source>
</evidence>
<name>D5ZNW0_STRV1</name>
<proteinExistence type="predicted"/>